<protein>
    <recommendedName>
        <fullName evidence="3">Homeodomain-like domain-containing protein</fullName>
    </recommendedName>
</protein>
<reference evidence="1" key="1">
    <citation type="submission" date="2019-04" db="EMBL/GenBank/DDBJ databases">
        <title>Evolution of Biomass-Degrading Anaerobic Consortia Revealed by Metagenomics.</title>
        <authorList>
            <person name="Peng X."/>
        </authorList>
    </citation>
    <scope>NUCLEOTIDE SEQUENCE</scope>
    <source>
        <strain evidence="1">SIG140</strain>
    </source>
</reference>
<comment type="caution">
    <text evidence="1">The sequence shown here is derived from an EMBL/GenBank/DDBJ whole genome shotgun (WGS) entry which is preliminary data.</text>
</comment>
<organism evidence="1 2">
    <name type="scientific">Xylanibacter ruminicola</name>
    <name type="common">Prevotella ruminicola</name>
    <dbReference type="NCBI Taxonomy" id="839"/>
    <lineage>
        <taxon>Bacteria</taxon>
        <taxon>Pseudomonadati</taxon>
        <taxon>Bacteroidota</taxon>
        <taxon>Bacteroidia</taxon>
        <taxon>Bacteroidales</taxon>
        <taxon>Prevotellaceae</taxon>
        <taxon>Xylanibacter</taxon>
    </lineage>
</organism>
<gene>
    <name evidence="1" type="ORF">E7101_14000</name>
</gene>
<evidence type="ECO:0000313" key="1">
    <source>
        <dbReference type="EMBL" id="MBE6272038.1"/>
    </source>
</evidence>
<proteinExistence type="predicted"/>
<dbReference type="AlphaFoldDB" id="A0A9D5P749"/>
<dbReference type="EMBL" id="SUYC01000022">
    <property type="protein sequence ID" value="MBE6272038.1"/>
    <property type="molecule type" value="Genomic_DNA"/>
</dbReference>
<sequence>MPRNSFSIIDGAKIGLSMPQIQNITNLSRATIWRWVKKYDWIHEVTPKVKQSAGINYHH</sequence>
<evidence type="ECO:0000313" key="2">
    <source>
        <dbReference type="Proteomes" id="UP000806522"/>
    </source>
</evidence>
<evidence type="ECO:0008006" key="3">
    <source>
        <dbReference type="Google" id="ProtNLM"/>
    </source>
</evidence>
<accession>A0A9D5P749</accession>
<dbReference type="Proteomes" id="UP000806522">
    <property type="component" value="Unassembled WGS sequence"/>
</dbReference>
<name>A0A9D5P749_XYLRU</name>